<dbReference type="InterPro" id="IPR027417">
    <property type="entry name" value="P-loop_NTPase"/>
</dbReference>
<evidence type="ECO:0000256" key="4">
    <source>
        <dbReference type="ARBA" id="ARBA00011390"/>
    </source>
</evidence>
<comment type="function">
    <text evidence="1 13">ATP-dependent DNA helicase involved in DNA damage repair by homologous recombination and in genome maintenance. Capable of unwinding D-loops. Plays a role in limiting crossover recombinants during mitotic DNA double-strand break (DSB) repair. Component of a FANCM-MHF complex which promotes gene conversion at blocked replication forks, probably by reversal of the stalled fork.</text>
</comment>
<dbReference type="SUPFAM" id="SSF52540">
    <property type="entry name" value="P-loop containing nucleoside triphosphate hydrolases"/>
    <property type="match status" value="1"/>
</dbReference>
<dbReference type="InterPro" id="IPR044749">
    <property type="entry name" value="FANCM_DEXDc"/>
</dbReference>
<evidence type="ECO:0000256" key="1">
    <source>
        <dbReference type="ARBA" id="ARBA00003813"/>
    </source>
</evidence>
<comment type="similarity">
    <text evidence="3 13">Belongs to the DEAD box helicase family. DEAH subfamily. FANCM sub-subfamily.</text>
</comment>
<proteinExistence type="inferred from homology"/>
<dbReference type="InterPro" id="IPR001650">
    <property type="entry name" value="Helicase_C-like"/>
</dbReference>
<feature type="compositionally biased region" description="Polar residues" evidence="14">
    <location>
        <begin position="1240"/>
        <end position="1250"/>
    </location>
</feature>
<feature type="compositionally biased region" description="Acidic residues" evidence="14">
    <location>
        <begin position="69"/>
        <end position="79"/>
    </location>
</feature>
<evidence type="ECO:0000256" key="11">
    <source>
        <dbReference type="ARBA" id="ARBA00023242"/>
    </source>
</evidence>
<dbReference type="CDD" id="cd18801">
    <property type="entry name" value="SF2_C_FANCM_Hef"/>
    <property type="match status" value="1"/>
</dbReference>
<feature type="compositionally biased region" description="Acidic residues" evidence="14">
    <location>
        <begin position="1"/>
        <end position="15"/>
    </location>
</feature>
<feature type="region of interest" description="Disordered" evidence="14">
    <location>
        <begin position="1273"/>
        <end position="1343"/>
    </location>
</feature>
<dbReference type="GO" id="GO:0036297">
    <property type="term" value="P:interstrand cross-link repair"/>
    <property type="evidence" value="ECO:0007669"/>
    <property type="project" value="TreeGrafter"/>
</dbReference>
<protein>
    <recommendedName>
        <fullName evidence="13">ATP-dependent DNA helicase</fullName>
        <ecNumber evidence="13">3.6.4.12</ecNumber>
    </recommendedName>
</protein>
<dbReference type="GO" id="GO:0009378">
    <property type="term" value="F:four-way junction helicase activity"/>
    <property type="evidence" value="ECO:0007669"/>
    <property type="project" value="TreeGrafter"/>
</dbReference>
<evidence type="ECO:0000259" key="15">
    <source>
        <dbReference type="PROSITE" id="PS51192"/>
    </source>
</evidence>
<keyword evidence="18" id="KW-1185">Reference proteome</keyword>
<feature type="compositionally biased region" description="Basic and acidic residues" evidence="14">
    <location>
        <begin position="120"/>
        <end position="143"/>
    </location>
</feature>
<evidence type="ECO:0000256" key="9">
    <source>
        <dbReference type="ARBA" id="ARBA00022840"/>
    </source>
</evidence>
<feature type="compositionally biased region" description="Basic residues" evidence="14">
    <location>
        <begin position="52"/>
        <end position="61"/>
    </location>
</feature>
<feature type="domain" description="Helicase ATP-binding" evidence="15">
    <location>
        <begin position="351"/>
        <end position="519"/>
    </location>
</feature>
<dbReference type="PROSITE" id="PS51194">
    <property type="entry name" value="HELICASE_CTER"/>
    <property type="match status" value="1"/>
</dbReference>
<dbReference type="GO" id="GO:0045003">
    <property type="term" value="P:double-strand break repair via synthesis-dependent strand annealing"/>
    <property type="evidence" value="ECO:0007669"/>
    <property type="project" value="TreeGrafter"/>
</dbReference>
<evidence type="ECO:0000256" key="2">
    <source>
        <dbReference type="ARBA" id="ARBA00004123"/>
    </source>
</evidence>
<comment type="caution">
    <text evidence="17">The sequence shown here is derived from an EMBL/GenBank/DDBJ whole genome shotgun (WGS) entry which is preliminary data.</text>
</comment>
<evidence type="ECO:0000256" key="13">
    <source>
        <dbReference type="RuleBase" id="RU367027"/>
    </source>
</evidence>
<evidence type="ECO:0000256" key="3">
    <source>
        <dbReference type="ARBA" id="ARBA00009889"/>
    </source>
</evidence>
<feature type="region of interest" description="Disordered" evidence="14">
    <location>
        <begin position="1062"/>
        <end position="1252"/>
    </location>
</feature>
<feature type="compositionally biased region" description="Acidic residues" evidence="14">
    <location>
        <begin position="1315"/>
        <end position="1325"/>
    </location>
</feature>
<feature type="compositionally biased region" description="Acidic residues" evidence="14">
    <location>
        <begin position="1279"/>
        <end position="1293"/>
    </location>
</feature>
<evidence type="ECO:0000256" key="12">
    <source>
        <dbReference type="ARBA" id="ARBA00047995"/>
    </source>
</evidence>
<comment type="subcellular location">
    <subcellularLocation>
        <location evidence="2 13">Nucleus</location>
    </subcellularLocation>
</comment>
<organism evidence="17 18">
    <name type="scientific">Karstenula rhodostoma CBS 690.94</name>
    <dbReference type="NCBI Taxonomy" id="1392251"/>
    <lineage>
        <taxon>Eukaryota</taxon>
        <taxon>Fungi</taxon>
        <taxon>Dikarya</taxon>
        <taxon>Ascomycota</taxon>
        <taxon>Pezizomycotina</taxon>
        <taxon>Dothideomycetes</taxon>
        <taxon>Pleosporomycetidae</taxon>
        <taxon>Pleosporales</taxon>
        <taxon>Massarineae</taxon>
        <taxon>Didymosphaeriaceae</taxon>
        <taxon>Karstenula</taxon>
    </lineage>
</organism>
<evidence type="ECO:0000256" key="6">
    <source>
        <dbReference type="ARBA" id="ARBA00022763"/>
    </source>
</evidence>
<dbReference type="Gene3D" id="3.40.50.300">
    <property type="entry name" value="P-loop containing nucleotide triphosphate hydrolases"/>
    <property type="match status" value="2"/>
</dbReference>
<feature type="region of interest" description="Disordered" evidence="14">
    <location>
        <begin position="887"/>
        <end position="911"/>
    </location>
</feature>
<comment type="catalytic activity">
    <reaction evidence="12 13">
        <text>ATP + H2O = ADP + phosphate + H(+)</text>
        <dbReference type="Rhea" id="RHEA:13065"/>
        <dbReference type="ChEBI" id="CHEBI:15377"/>
        <dbReference type="ChEBI" id="CHEBI:15378"/>
        <dbReference type="ChEBI" id="CHEBI:30616"/>
        <dbReference type="ChEBI" id="CHEBI:43474"/>
        <dbReference type="ChEBI" id="CHEBI:456216"/>
        <dbReference type="EC" id="3.6.4.12"/>
    </reaction>
</comment>
<gene>
    <name evidence="17" type="ORF">P171DRAFT_433934</name>
</gene>
<dbReference type="PROSITE" id="PS51192">
    <property type="entry name" value="HELICASE_ATP_BIND_1"/>
    <property type="match status" value="1"/>
</dbReference>
<keyword evidence="8" id="KW-0347">Helicase</keyword>
<evidence type="ECO:0000313" key="18">
    <source>
        <dbReference type="Proteomes" id="UP000799764"/>
    </source>
</evidence>
<dbReference type="Gene3D" id="1.20.1320.20">
    <property type="entry name" value="hef helicase domain"/>
    <property type="match status" value="1"/>
</dbReference>
<sequence>MDSDDDFGDDFDDTAFLEATTQAEKENTPPVSPRPLKRRRTDLQNERTRPTPPRKHTRNQRPRPFVSSSEEDDVDEEDHDASAPVATRRKRASTEHDNGDDSTAPTRVALATRKKRGRPKINDDGNDRESESPRKTGVAEKRQNRIHQPSVARDLTDVYLTQPPREASPPWMPRGAIWQKPATSIGVHTPVVFDAMKTMMMPSRQSIASRPVSQASRHSESASPTRPVGLPKLPAVDGTSMQYDATEELADLPSDAFASSPSSLQNPDDLVLVSERRTRVVAPQTGLRQTTLFGRTTVNGEIPQSQANKRYNFIVDQKEEPPTHHKLDPEAIKTWVYPTNLGTIRDYQFNIVARGLFHNLLVALPTGLGKTFIAATIMLNYFRWTTEAQIVFVAPTKPLVAQQIDACYHICGIPRSATTMLIGGVAPALRAEEWASKRVFFMTPQTLVNDLKHGYADPKKIVLLVVDEAHRATGGYAYVEAVSFLRRFNNSFRVLALTATPGADIEAVQKVIDGLDISRVEIRTERSLDIVKYIHHRRVEKHVFKDSDEIQMCKELYAQALQPTVNKVAGLNAFYSKDPLDITPYGVTLARKRWAQDAGQRATPAQKGMVNSVFTILGSISQGMELLKYHGIGPFYIKMKEFKESQTQGKSKTKESICNSDAFKKLMVRLQTWTSNENFVGHPKMEFLQQAILDHFVNAGDGSGTDTAATQTRIMVFAHFRDSAEEIVRVLRRHQPMIRPRVFVGQSSGKNSEGMNQKEQLDVIEKFKAGTFNTLVATSIGEEGLDIGDLDLIILYDSKASPIRMLQRMGRTGRKREGKVIFLQMEGKEEKDANKAKDSYETMQELIAEGSRFNFHDEISRKILPRDVQPVVERRIIEIPLENSQSDWLPEPKKKRGRAPKKPPKKFNMPDGVITGFVTANRMDEEIAPKSRSTKAARVYPSEEVLELPSLESVYLDEPAFQDLHYRYISVFDEDDESISALNLRAHPYHQRILSGTHNFPRHGWATHAFVRTVQRMHTMDDDRLDDFQSKMHVEDWKEMPPNIVVSDKDTKPDMWVDDDLASQPLQRAKSKVKPGSDPKARVATEPVNPPDMWADEDPPSQPAHKAKTKATAKANPEAKAKARAEPKPKAAATALPKQAAPRGRPRKDATATITPTRPRKRQPPMSENHTWRDSGLADEGEESSPPPTDPRMRIASQAETIGSEDSEGAFDPQDTQAYRLDSDLVSFIAEDDENVDLPPTSSLPGNSLNGLGKGTQAVLKAARPKRAKKAEKIFTSDISDDDAVVSSDSDDDAPLHTSKATTSNARAFVIDSASEIEDDDDDEPIVPRKRARRVVEDDDDDE</sequence>
<feature type="compositionally biased region" description="Polar residues" evidence="14">
    <location>
        <begin position="204"/>
        <end position="224"/>
    </location>
</feature>
<name>A0A9P4PEB9_9PLEO</name>
<dbReference type="Pfam" id="PF04851">
    <property type="entry name" value="ResIII"/>
    <property type="match status" value="1"/>
</dbReference>
<dbReference type="Pfam" id="PF00271">
    <property type="entry name" value="Helicase_C"/>
    <property type="match status" value="1"/>
</dbReference>
<dbReference type="EC" id="3.6.4.12" evidence="13"/>
<dbReference type="FunFam" id="3.40.50.300:FF:000861">
    <property type="entry name" value="Fanconi anemia, complementation group M"/>
    <property type="match status" value="1"/>
</dbReference>
<evidence type="ECO:0000256" key="10">
    <source>
        <dbReference type="ARBA" id="ARBA00023204"/>
    </source>
</evidence>
<keyword evidence="11" id="KW-0539">Nucleus</keyword>
<dbReference type="GO" id="GO:0005634">
    <property type="term" value="C:nucleus"/>
    <property type="evidence" value="ECO:0007669"/>
    <property type="project" value="UniProtKB-SubCell"/>
</dbReference>
<reference evidence="17" key="1">
    <citation type="journal article" date="2020" name="Stud. Mycol.">
        <title>101 Dothideomycetes genomes: a test case for predicting lifestyles and emergence of pathogens.</title>
        <authorList>
            <person name="Haridas S."/>
            <person name="Albert R."/>
            <person name="Binder M."/>
            <person name="Bloem J."/>
            <person name="Labutti K."/>
            <person name="Salamov A."/>
            <person name="Andreopoulos B."/>
            <person name="Baker S."/>
            <person name="Barry K."/>
            <person name="Bills G."/>
            <person name="Bluhm B."/>
            <person name="Cannon C."/>
            <person name="Castanera R."/>
            <person name="Culley D."/>
            <person name="Daum C."/>
            <person name="Ezra D."/>
            <person name="Gonzalez J."/>
            <person name="Henrissat B."/>
            <person name="Kuo A."/>
            <person name="Liang C."/>
            <person name="Lipzen A."/>
            <person name="Lutzoni F."/>
            <person name="Magnuson J."/>
            <person name="Mondo S."/>
            <person name="Nolan M."/>
            <person name="Ohm R."/>
            <person name="Pangilinan J."/>
            <person name="Park H.-J."/>
            <person name="Ramirez L."/>
            <person name="Alfaro M."/>
            <person name="Sun H."/>
            <person name="Tritt A."/>
            <person name="Yoshinaga Y."/>
            <person name="Zwiers L.-H."/>
            <person name="Turgeon B."/>
            <person name="Goodwin S."/>
            <person name="Spatafora J."/>
            <person name="Crous P."/>
            <person name="Grigoriev I."/>
        </authorList>
    </citation>
    <scope>NUCLEOTIDE SEQUENCE</scope>
    <source>
        <strain evidence="17">CBS 690.94</strain>
    </source>
</reference>
<keyword evidence="6" id="KW-0227">DNA damage</keyword>
<evidence type="ECO:0000256" key="14">
    <source>
        <dbReference type="SAM" id="MobiDB-lite"/>
    </source>
</evidence>
<keyword evidence="5" id="KW-0547">Nucleotide-binding</keyword>
<feature type="compositionally biased region" description="Basic and acidic residues" evidence="14">
    <location>
        <begin position="1117"/>
        <end position="1129"/>
    </location>
</feature>
<feature type="compositionally biased region" description="Basic residues" evidence="14">
    <location>
        <begin position="893"/>
        <end position="905"/>
    </location>
</feature>
<dbReference type="PANTHER" id="PTHR14025:SF20">
    <property type="entry name" value="FANCONI ANEMIA GROUP M PROTEIN"/>
    <property type="match status" value="1"/>
</dbReference>
<dbReference type="CDD" id="cd12091">
    <property type="entry name" value="FANCM_ID"/>
    <property type="match status" value="1"/>
</dbReference>
<keyword evidence="10" id="KW-0234">DNA repair</keyword>
<comment type="subunit">
    <text evidence="4 13">Interacts with the MHF histone-fold complex to form the FANCM-MHF complex.</text>
</comment>
<dbReference type="SMART" id="SM00487">
    <property type="entry name" value="DEXDc"/>
    <property type="match status" value="1"/>
</dbReference>
<dbReference type="GO" id="GO:0016787">
    <property type="term" value="F:hydrolase activity"/>
    <property type="evidence" value="ECO:0007669"/>
    <property type="project" value="UniProtKB-KW"/>
</dbReference>
<dbReference type="Proteomes" id="UP000799764">
    <property type="component" value="Unassembled WGS sequence"/>
</dbReference>
<dbReference type="EMBL" id="MU001504">
    <property type="protein sequence ID" value="KAF2442440.1"/>
    <property type="molecule type" value="Genomic_DNA"/>
</dbReference>
<evidence type="ECO:0000259" key="16">
    <source>
        <dbReference type="PROSITE" id="PS51194"/>
    </source>
</evidence>
<dbReference type="CDD" id="cd18033">
    <property type="entry name" value="DEXDc_FANCM"/>
    <property type="match status" value="1"/>
</dbReference>
<keyword evidence="9" id="KW-0067">ATP-binding</keyword>
<keyword evidence="7 17" id="KW-0378">Hydrolase</keyword>
<dbReference type="GO" id="GO:0043138">
    <property type="term" value="F:3'-5' DNA helicase activity"/>
    <property type="evidence" value="ECO:0007669"/>
    <property type="project" value="InterPro"/>
</dbReference>
<feature type="region of interest" description="Disordered" evidence="14">
    <location>
        <begin position="204"/>
        <end position="237"/>
    </location>
</feature>
<feature type="region of interest" description="Disordered" evidence="14">
    <location>
        <begin position="1"/>
        <end position="157"/>
    </location>
</feature>
<feature type="compositionally biased region" description="Low complexity" evidence="14">
    <location>
        <begin position="1130"/>
        <end position="1142"/>
    </location>
</feature>
<dbReference type="PANTHER" id="PTHR14025">
    <property type="entry name" value="FANCONI ANEMIA GROUP M FANCM FAMILY MEMBER"/>
    <property type="match status" value="1"/>
</dbReference>
<evidence type="ECO:0000256" key="8">
    <source>
        <dbReference type="ARBA" id="ARBA00022806"/>
    </source>
</evidence>
<dbReference type="GO" id="GO:0005524">
    <property type="term" value="F:ATP binding"/>
    <property type="evidence" value="ECO:0007669"/>
    <property type="project" value="UniProtKB-UniRule"/>
</dbReference>
<dbReference type="InterPro" id="IPR006935">
    <property type="entry name" value="Helicase/UvrB_N"/>
</dbReference>
<dbReference type="SMART" id="SM00490">
    <property type="entry name" value="HELICc"/>
    <property type="match status" value="1"/>
</dbReference>
<evidence type="ECO:0000313" key="17">
    <source>
        <dbReference type="EMBL" id="KAF2442440.1"/>
    </source>
</evidence>
<dbReference type="OrthoDB" id="164902at2759"/>
<evidence type="ECO:0000256" key="5">
    <source>
        <dbReference type="ARBA" id="ARBA00022741"/>
    </source>
</evidence>
<accession>A0A9P4PEB9</accession>
<dbReference type="GO" id="GO:0000400">
    <property type="term" value="F:four-way junction DNA binding"/>
    <property type="evidence" value="ECO:0007669"/>
    <property type="project" value="TreeGrafter"/>
</dbReference>
<dbReference type="InterPro" id="IPR039686">
    <property type="entry name" value="FANCM/Mph1-like_ID"/>
</dbReference>
<feature type="domain" description="Helicase C-terminal" evidence="16">
    <location>
        <begin position="692"/>
        <end position="859"/>
    </location>
</feature>
<dbReference type="InterPro" id="IPR014001">
    <property type="entry name" value="Helicase_ATP-bd"/>
</dbReference>
<evidence type="ECO:0000256" key="7">
    <source>
        <dbReference type="ARBA" id="ARBA00022801"/>
    </source>
</evidence>